<protein>
    <submittedName>
        <fullName evidence="2">GNAT family N-acetyltransferase</fullName>
    </submittedName>
</protein>
<dbReference type="Proteomes" id="UP001165583">
    <property type="component" value="Unassembled WGS sequence"/>
</dbReference>
<dbReference type="Gene3D" id="3.40.630.30">
    <property type="match status" value="1"/>
</dbReference>
<comment type="caution">
    <text evidence="2">The sequence shown here is derived from an EMBL/GenBank/DDBJ whole genome shotgun (WGS) entry which is preliminary data.</text>
</comment>
<dbReference type="Pfam" id="PF00583">
    <property type="entry name" value="Acetyltransf_1"/>
    <property type="match status" value="1"/>
</dbReference>
<dbReference type="SUPFAM" id="SSF55729">
    <property type="entry name" value="Acyl-CoA N-acyltransferases (Nat)"/>
    <property type="match status" value="1"/>
</dbReference>
<organism evidence="2 3">
    <name type="scientific">Novosphingobium mangrovi</name>
    <name type="common">ex Huang et al. 2023</name>
    <dbReference type="NCBI Taxonomy" id="2976432"/>
    <lineage>
        <taxon>Bacteria</taxon>
        <taxon>Pseudomonadati</taxon>
        <taxon>Pseudomonadota</taxon>
        <taxon>Alphaproteobacteria</taxon>
        <taxon>Sphingomonadales</taxon>
        <taxon>Sphingomonadaceae</taxon>
        <taxon>Novosphingobium</taxon>
    </lineage>
</organism>
<sequence length="195" mass="21975">MTVVIRALTGEQILAAVDALAALRMSVFAEWPYLYDGDHAYEIAYLGEFVEAPDGILVAACDGDRIVGAATASPMPAQKAEFRAPFEMRGFDVSRLFYFGESVLLPEYRGQGIGHAFFDHREEQARKCGAAAATFAAVMRPSDHPDRPADYVPLDRFWRKRGYAPVSGLVTRFDWKDHRETGQTAKPMQYWMRRF</sequence>
<evidence type="ECO:0000259" key="1">
    <source>
        <dbReference type="PROSITE" id="PS51186"/>
    </source>
</evidence>
<dbReference type="RefSeq" id="WP_260046506.1">
    <property type="nucleotide sequence ID" value="NZ_JANZXA010000008.1"/>
</dbReference>
<reference evidence="2" key="1">
    <citation type="submission" date="2022-09" db="EMBL/GenBank/DDBJ databases">
        <title>Novosphingobium sp. Nov., a polycyclic aromatic hydrocarbon-degrading bacterium isolated form mangrove sediments in HongKong.</title>
        <authorList>
            <person name="Hu Z."/>
        </authorList>
    </citation>
    <scope>NUCLEOTIDE SEQUENCE</scope>
    <source>
        <strain evidence="2">HK4-1</strain>
    </source>
</reference>
<accession>A0ABT2I6M0</accession>
<dbReference type="PROSITE" id="PS51186">
    <property type="entry name" value="GNAT"/>
    <property type="match status" value="1"/>
</dbReference>
<keyword evidence="3" id="KW-1185">Reference proteome</keyword>
<dbReference type="EMBL" id="JANZXA010000008">
    <property type="protein sequence ID" value="MCT2400459.1"/>
    <property type="molecule type" value="Genomic_DNA"/>
</dbReference>
<name>A0ABT2I6M0_9SPHN</name>
<dbReference type="InterPro" id="IPR000182">
    <property type="entry name" value="GNAT_dom"/>
</dbReference>
<evidence type="ECO:0000313" key="2">
    <source>
        <dbReference type="EMBL" id="MCT2400459.1"/>
    </source>
</evidence>
<dbReference type="CDD" id="cd04301">
    <property type="entry name" value="NAT_SF"/>
    <property type="match status" value="1"/>
</dbReference>
<dbReference type="InterPro" id="IPR016181">
    <property type="entry name" value="Acyl_CoA_acyltransferase"/>
</dbReference>
<gene>
    <name evidence="2" type="ORF">NZK81_12935</name>
</gene>
<proteinExistence type="predicted"/>
<evidence type="ECO:0000313" key="3">
    <source>
        <dbReference type="Proteomes" id="UP001165583"/>
    </source>
</evidence>
<feature type="domain" description="N-acetyltransferase" evidence="1">
    <location>
        <begin position="3"/>
        <end position="193"/>
    </location>
</feature>